<dbReference type="AlphaFoldDB" id="A0A0N5B2R7"/>
<feature type="transmembrane region" description="Helical" evidence="1">
    <location>
        <begin position="260"/>
        <end position="282"/>
    </location>
</feature>
<evidence type="ECO:0000256" key="1">
    <source>
        <dbReference type="SAM" id="Phobius"/>
    </source>
</evidence>
<name>A0A0N5B2R7_STREA</name>
<sequence>MFMPSIDVGYECTESNDKRKISIENDDDFYERLIDEEGKKTNLYSLSIGELMCGSDTRDKNILEPSSLAIAFLPPGNIYNNVNAFKISRFTINTKLYSGHRLHCVDKELISQMKSKFISSFGHELDYEARCKVPPLNATLRLKINGIVRKFENKTEDNFGKKNIYTFDKREMRDASIGCHAVPDEMEHPAFSDFYELLYPTSLLMFDETTGKFIEVNNIENLVSNRTYKCIIKDVNSKNKKQNYIRETEFIINLTGDYSYIWIIFGVFIVVTALLIAGLIIFKRLQLKKKKRNNSLSTSSSQSTSTSSTVISKVSNIQIIQNKNVAAKSTNMGKTMVNKNANINNKVTNLEQKVATKNSNINLVNQAKNTPKKVVGKNSNQKKINNMEDSVFKVK</sequence>
<protein>
    <submittedName>
        <fullName evidence="3">Peptidase S72 domain-containing protein</fullName>
    </submittedName>
</protein>
<keyword evidence="1" id="KW-0812">Transmembrane</keyword>
<dbReference type="WBParaSite" id="SPAL_0000037000.1">
    <property type="protein sequence ID" value="SPAL_0000037000.1"/>
    <property type="gene ID" value="SPAL_0000037000"/>
</dbReference>
<evidence type="ECO:0000313" key="2">
    <source>
        <dbReference type="Proteomes" id="UP000046392"/>
    </source>
</evidence>
<evidence type="ECO:0000313" key="3">
    <source>
        <dbReference type="WBParaSite" id="SPAL_0000037000.1"/>
    </source>
</evidence>
<keyword evidence="1" id="KW-1133">Transmembrane helix</keyword>
<proteinExistence type="predicted"/>
<accession>A0A0N5B2R7</accession>
<reference evidence="3" key="1">
    <citation type="submission" date="2017-02" db="UniProtKB">
        <authorList>
            <consortium name="WormBaseParasite"/>
        </authorList>
    </citation>
    <scope>IDENTIFICATION</scope>
</reference>
<keyword evidence="1" id="KW-0472">Membrane</keyword>
<keyword evidence="2" id="KW-1185">Reference proteome</keyword>
<dbReference type="Proteomes" id="UP000046392">
    <property type="component" value="Unplaced"/>
</dbReference>
<organism evidence="2 3">
    <name type="scientific">Strongyloides papillosus</name>
    <name type="common">Intestinal threadworm</name>
    <dbReference type="NCBI Taxonomy" id="174720"/>
    <lineage>
        <taxon>Eukaryota</taxon>
        <taxon>Metazoa</taxon>
        <taxon>Ecdysozoa</taxon>
        <taxon>Nematoda</taxon>
        <taxon>Chromadorea</taxon>
        <taxon>Rhabditida</taxon>
        <taxon>Tylenchina</taxon>
        <taxon>Panagrolaimomorpha</taxon>
        <taxon>Strongyloidoidea</taxon>
        <taxon>Strongyloididae</taxon>
        <taxon>Strongyloides</taxon>
    </lineage>
</organism>